<reference evidence="6" key="1">
    <citation type="journal article" date="2019" name="Int. J. Syst. Evol. Microbiol.">
        <title>The Global Catalogue of Microorganisms (GCM) 10K type strain sequencing project: providing services to taxonomists for standard genome sequencing and annotation.</title>
        <authorList>
            <consortium name="The Broad Institute Genomics Platform"/>
            <consortium name="The Broad Institute Genome Sequencing Center for Infectious Disease"/>
            <person name="Wu L."/>
            <person name="Ma J."/>
        </authorList>
    </citation>
    <scope>NUCLEOTIDE SEQUENCE [LARGE SCALE GENOMIC DNA]</scope>
    <source>
        <strain evidence="6">JCM 18715</strain>
    </source>
</reference>
<evidence type="ECO:0000259" key="4">
    <source>
        <dbReference type="Pfam" id="PF08241"/>
    </source>
</evidence>
<dbReference type="EMBL" id="BAABLD010000017">
    <property type="protein sequence ID" value="GAA5171564.1"/>
    <property type="molecule type" value="Genomic_DNA"/>
</dbReference>
<dbReference type="Proteomes" id="UP001500547">
    <property type="component" value="Unassembled WGS sequence"/>
</dbReference>
<proteinExistence type="predicted"/>
<dbReference type="CDD" id="cd02440">
    <property type="entry name" value="AdoMet_MTases"/>
    <property type="match status" value="1"/>
</dbReference>
<feature type="domain" description="Methyltransferase type 11" evidence="4">
    <location>
        <begin position="43"/>
        <end position="129"/>
    </location>
</feature>
<comment type="caution">
    <text evidence="5">The sequence shown here is derived from an EMBL/GenBank/DDBJ whole genome shotgun (WGS) entry which is preliminary data.</text>
</comment>
<keyword evidence="3" id="KW-0949">S-adenosyl-L-methionine</keyword>
<dbReference type="Pfam" id="PF08241">
    <property type="entry name" value="Methyltransf_11"/>
    <property type="match status" value="1"/>
</dbReference>
<dbReference type="PANTHER" id="PTHR43464">
    <property type="entry name" value="METHYLTRANSFERASE"/>
    <property type="match status" value="1"/>
</dbReference>
<keyword evidence="1" id="KW-0489">Methyltransferase</keyword>
<dbReference type="SUPFAM" id="SSF53335">
    <property type="entry name" value="S-adenosyl-L-methionine-dependent methyltransferases"/>
    <property type="match status" value="1"/>
</dbReference>
<dbReference type="Gene3D" id="3.40.50.150">
    <property type="entry name" value="Vaccinia Virus protein VP39"/>
    <property type="match status" value="1"/>
</dbReference>
<dbReference type="PANTHER" id="PTHR43464:SF19">
    <property type="entry name" value="UBIQUINONE BIOSYNTHESIS O-METHYLTRANSFERASE, MITOCHONDRIAL"/>
    <property type="match status" value="1"/>
</dbReference>
<keyword evidence="2" id="KW-0808">Transferase</keyword>
<protein>
    <recommendedName>
        <fullName evidence="4">Methyltransferase type 11 domain-containing protein</fullName>
    </recommendedName>
</protein>
<evidence type="ECO:0000256" key="2">
    <source>
        <dbReference type="ARBA" id="ARBA00022679"/>
    </source>
</evidence>
<evidence type="ECO:0000256" key="1">
    <source>
        <dbReference type="ARBA" id="ARBA00022603"/>
    </source>
</evidence>
<accession>A0ABP9R504</accession>
<dbReference type="InterPro" id="IPR029063">
    <property type="entry name" value="SAM-dependent_MTases_sf"/>
</dbReference>
<organism evidence="5 6">
    <name type="scientific">Viridibacterium curvum</name>
    <dbReference type="NCBI Taxonomy" id="1101404"/>
    <lineage>
        <taxon>Bacteria</taxon>
        <taxon>Pseudomonadati</taxon>
        <taxon>Pseudomonadota</taxon>
        <taxon>Betaproteobacteria</taxon>
        <taxon>Rhodocyclales</taxon>
        <taxon>Rhodocyclaceae</taxon>
        <taxon>Viridibacterium</taxon>
    </lineage>
</organism>
<keyword evidence="6" id="KW-1185">Reference proteome</keyword>
<evidence type="ECO:0000256" key="3">
    <source>
        <dbReference type="ARBA" id="ARBA00022691"/>
    </source>
</evidence>
<evidence type="ECO:0000313" key="5">
    <source>
        <dbReference type="EMBL" id="GAA5171564.1"/>
    </source>
</evidence>
<gene>
    <name evidence="5" type="ORF">GCM10025770_36350</name>
</gene>
<evidence type="ECO:0000313" key="6">
    <source>
        <dbReference type="Proteomes" id="UP001500547"/>
    </source>
</evidence>
<name>A0ABP9R504_9RHOO</name>
<dbReference type="InterPro" id="IPR013216">
    <property type="entry name" value="Methyltransf_11"/>
</dbReference>
<sequence length="234" mass="26274">MQTLTTTPQHSWPAHAAAPNTHKSVWSLMQRHLRTFAGLSVCDLPCGAGLFSQRLAEAGMQVTSVDIEAVEPFRADPARRILANANERLPFDDGQFDVMVSIEGIEHLENPTYFLRECSRVVKPGGWIFLSTPNVDSLRSRRYAFVYGHHKFFHPKADGSKDSGHLLPVDMAFVRHAVGKIGLEVVDVGVNEIRGRTLVKEWLRPILTRKLPDFLKGEIPFYGDVIIYAMRKPA</sequence>